<dbReference type="AlphaFoldDB" id="A0A7S3BGA9"/>
<sequence>MRGHEGALDGLVNKTDTAAIARAIDAEEAAEPLPAEVEQEQRGADPLVGAEAVVIDDLVTTAKPAVDLLTFENPFKRRKLHEVGDGTEGGNGSVAAAVVVAIDGAGAMRKALERLRGKGARASAEEPAAAWRVLDALGQSLQRGLTNVPPLQRLPAELRESVSSRIEVVRELMRNFWALYAPGKPPSGVDKARGDKFEAKMRELSDAIAAERREAPVESRVDVAAAYRNASAMLDAGFERYDRCPAS</sequence>
<protein>
    <submittedName>
        <fullName evidence="1">Uncharacterized protein</fullName>
    </submittedName>
</protein>
<reference evidence="1" key="1">
    <citation type="submission" date="2021-01" db="EMBL/GenBank/DDBJ databases">
        <authorList>
            <person name="Corre E."/>
            <person name="Pelletier E."/>
            <person name="Niang G."/>
            <person name="Scheremetjew M."/>
            <person name="Finn R."/>
            <person name="Kale V."/>
            <person name="Holt S."/>
            <person name="Cochrane G."/>
            <person name="Meng A."/>
            <person name="Brown T."/>
            <person name="Cohen L."/>
        </authorList>
    </citation>
    <scope>NUCLEOTIDE SEQUENCE</scope>
    <source>
        <strain evidence="1">RCC927</strain>
    </source>
</reference>
<dbReference type="EMBL" id="HBHY01007449">
    <property type="protein sequence ID" value="CAE0134155.1"/>
    <property type="molecule type" value="Transcribed_RNA"/>
</dbReference>
<name>A0A7S3BGA9_9VIRI</name>
<accession>A0A7S3BGA9</accession>
<gene>
    <name evidence="1" type="ORF">PSIN1315_LOCUS4815</name>
</gene>
<proteinExistence type="predicted"/>
<organism evidence="1">
    <name type="scientific">Prasinoderma singulare</name>
    <dbReference type="NCBI Taxonomy" id="676789"/>
    <lineage>
        <taxon>Eukaryota</taxon>
        <taxon>Viridiplantae</taxon>
        <taxon>Prasinodermophyta</taxon>
        <taxon>Prasinodermophyceae</taxon>
        <taxon>Prasinodermales</taxon>
        <taxon>Prasinodermaceae</taxon>
        <taxon>Prasinoderma</taxon>
    </lineage>
</organism>
<evidence type="ECO:0000313" key="1">
    <source>
        <dbReference type="EMBL" id="CAE0134155.1"/>
    </source>
</evidence>